<accession>A0A0A0JW90</accession>
<keyword evidence="2" id="KW-1185">Reference proteome</keyword>
<proteinExistence type="predicted"/>
<evidence type="ECO:0000313" key="1">
    <source>
        <dbReference type="EMBL" id="KGN41680.1"/>
    </source>
</evidence>
<dbReference type="Proteomes" id="UP000030013">
    <property type="component" value="Unassembled WGS sequence"/>
</dbReference>
<dbReference type="AlphaFoldDB" id="A0A0A0JW90"/>
<comment type="caution">
    <text evidence="1">The sequence shown here is derived from an EMBL/GenBank/DDBJ whole genome shotgun (WGS) entry which is preliminary data.</text>
</comment>
<name>A0A0A0JW90_9MICO</name>
<gene>
    <name evidence="1" type="ORF">N801_06425</name>
</gene>
<dbReference type="RefSeq" id="WP_035935631.1">
    <property type="nucleotide sequence ID" value="NZ_AVPL01000014.1"/>
</dbReference>
<evidence type="ECO:0008006" key="3">
    <source>
        <dbReference type="Google" id="ProtNLM"/>
    </source>
</evidence>
<sequence length="150" mass="16077">MTDVAPAPRASPRQAADHALLWDLDNVTLGREGNERLARTILQICAATDHLYAACHRRTWLQHRGLLGPFGITVLSGGTRRQGADHLLLERANGLAAAGVSRFFLASNDGDFARLPAACTITVLTLAPDSVARRLFGRATSVITLPKTGI</sequence>
<reference evidence="1 2" key="1">
    <citation type="submission" date="2013-08" db="EMBL/GenBank/DDBJ databases">
        <title>The genome sequence of Knoellia aerolata.</title>
        <authorList>
            <person name="Zhu W."/>
            <person name="Wang G."/>
        </authorList>
    </citation>
    <scope>NUCLEOTIDE SEQUENCE [LARGE SCALE GENOMIC DNA]</scope>
    <source>
        <strain evidence="1 2">DSM 18566</strain>
    </source>
</reference>
<evidence type="ECO:0000313" key="2">
    <source>
        <dbReference type="Proteomes" id="UP000030013"/>
    </source>
</evidence>
<dbReference type="OrthoDB" id="5193623at2"/>
<organism evidence="1 2">
    <name type="scientific">Knoellia aerolata DSM 18566</name>
    <dbReference type="NCBI Taxonomy" id="1385519"/>
    <lineage>
        <taxon>Bacteria</taxon>
        <taxon>Bacillati</taxon>
        <taxon>Actinomycetota</taxon>
        <taxon>Actinomycetes</taxon>
        <taxon>Micrococcales</taxon>
        <taxon>Intrasporangiaceae</taxon>
        <taxon>Knoellia</taxon>
    </lineage>
</organism>
<dbReference type="EMBL" id="AVPL01000014">
    <property type="protein sequence ID" value="KGN41680.1"/>
    <property type="molecule type" value="Genomic_DNA"/>
</dbReference>
<protein>
    <recommendedName>
        <fullName evidence="3">NYN domain-containing protein</fullName>
    </recommendedName>
</protein>